<dbReference type="GO" id="GO:0009003">
    <property type="term" value="F:signal peptidase activity"/>
    <property type="evidence" value="ECO:0007669"/>
    <property type="project" value="UniProtKB-EC"/>
</dbReference>
<evidence type="ECO:0000256" key="7">
    <source>
        <dbReference type="ARBA" id="ARBA00022692"/>
    </source>
</evidence>
<dbReference type="InterPro" id="IPR000223">
    <property type="entry name" value="Pept_S26A_signal_pept_1"/>
</dbReference>
<dbReference type="GO" id="GO:0006465">
    <property type="term" value="P:signal peptide processing"/>
    <property type="evidence" value="ECO:0007669"/>
    <property type="project" value="InterPro"/>
</dbReference>
<feature type="active site" evidence="11">
    <location>
        <position position="184"/>
    </location>
</feature>
<evidence type="ECO:0000256" key="3">
    <source>
        <dbReference type="ARBA" id="ARBA00009370"/>
    </source>
</evidence>
<keyword evidence="7 12" id="KW-0812">Transmembrane</keyword>
<dbReference type="InterPro" id="IPR036286">
    <property type="entry name" value="LexA/Signal_pep-like_sf"/>
</dbReference>
<dbReference type="AlphaFoldDB" id="A0A136A3C4"/>
<proteinExistence type="inferred from homology"/>
<gene>
    <name evidence="14" type="ORF">AX660_06740</name>
</gene>
<dbReference type="InterPro" id="IPR019757">
    <property type="entry name" value="Pept_S26A_signal_pept_1_Lys-AS"/>
</dbReference>
<dbReference type="Gene3D" id="2.170.230.10">
    <property type="match status" value="1"/>
</dbReference>
<feature type="domain" description="Peptidase S26" evidence="13">
    <location>
        <begin position="99"/>
        <end position="310"/>
    </location>
</feature>
<dbReference type="PROSITE" id="PS00761">
    <property type="entry name" value="SPASE_I_3"/>
    <property type="match status" value="1"/>
</dbReference>
<feature type="active site" evidence="11">
    <location>
        <position position="127"/>
    </location>
</feature>
<comment type="subcellular location">
    <subcellularLocation>
        <location evidence="2">Cell membrane</location>
        <topology evidence="2">Multi-pass membrane protein</topology>
    </subcellularLocation>
    <subcellularLocation>
        <location evidence="12">Membrane</location>
        <topology evidence="12">Multi-pass membrane protein</topology>
    </subcellularLocation>
</comment>
<accession>A0A136A3C4</accession>
<evidence type="ECO:0000256" key="2">
    <source>
        <dbReference type="ARBA" id="ARBA00004651"/>
    </source>
</evidence>
<dbReference type="PROSITE" id="PS00760">
    <property type="entry name" value="SPASE_I_2"/>
    <property type="match status" value="1"/>
</dbReference>
<keyword evidence="12" id="KW-0645">Protease</keyword>
<feature type="transmembrane region" description="Helical" evidence="12">
    <location>
        <begin position="93"/>
        <end position="113"/>
    </location>
</feature>
<dbReference type="OrthoDB" id="9815782at2"/>
<dbReference type="InterPro" id="IPR019766">
    <property type="entry name" value="Sign_pep_all-beta_subdom"/>
</dbReference>
<feature type="transmembrane region" description="Helical" evidence="12">
    <location>
        <begin position="62"/>
        <end position="81"/>
    </location>
</feature>
<dbReference type="EMBL" id="LSNE01000003">
    <property type="protein sequence ID" value="KXI29732.1"/>
    <property type="molecule type" value="Genomic_DNA"/>
</dbReference>
<dbReference type="InterPro" id="IPR019758">
    <property type="entry name" value="Pept_S26A_signal_pept_1_CS"/>
</dbReference>
<dbReference type="CDD" id="cd06530">
    <property type="entry name" value="S26_SPase_I"/>
    <property type="match status" value="1"/>
</dbReference>
<sequence length="311" mass="35841">MELIWKPKAWLSALFGVLLQPFAFLYVNRIGLFGLYLILLVFSSILDMMLHADSKGGSWHELFYFSWLFLVICPIHAYLVARKYNSNQARRWYASWWGTLLSFLVSAILLIILRTFFYEPFTMSAGSMSPSINAGDQIIVSKNGYGNYRYHGIQISKTFPSKAVNRGDVIVFQYPLSPETNYVKRVVGLPGDTVSYRNKVIYIKPSCADKSTDCTPLEVEKQVLSNQDTNTSNTTLYQEYLDGVSYTIMLKDRKNDMSGNYFYQAGTKQDEWIVPQGYYFVMGDNRDNSLDSRYWGFVPVDYLIGKVIYTW</sequence>
<protein>
    <recommendedName>
        <fullName evidence="5 12">Signal peptidase I</fullName>
        <ecNumber evidence="4 12">3.4.21.89</ecNumber>
    </recommendedName>
</protein>
<comment type="similarity">
    <text evidence="3 12">Belongs to the peptidase S26 family.</text>
</comment>
<dbReference type="SUPFAM" id="SSF51306">
    <property type="entry name" value="LexA/Signal peptidase"/>
    <property type="match status" value="1"/>
</dbReference>
<feature type="transmembrane region" description="Helical" evidence="12">
    <location>
        <begin position="33"/>
        <end position="50"/>
    </location>
</feature>
<evidence type="ECO:0000256" key="12">
    <source>
        <dbReference type="RuleBase" id="RU362042"/>
    </source>
</evidence>
<reference evidence="15" key="1">
    <citation type="submission" date="2016-02" db="EMBL/GenBank/DDBJ databases">
        <authorList>
            <person name="Schultz-Johansen M."/>
            <person name="Glaring M.A."/>
            <person name="Bech P.K."/>
            <person name="Stougaard P."/>
        </authorList>
    </citation>
    <scope>NUCLEOTIDE SEQUENCE [LARGE SCALE GENOMIC DNA]</scope>
    <source>
        <strain evidence="15">S66</strain>
    </source>
</reference>
<keyword evidence="8 12" id="KW-0378">Hydrolase</keyword>
<dbReference type="GO" id="GO:0004252">
    <property type="term" value="F:serine-type endopeptidase activity"/>
    <property type="evidence" value="ECO:0007669"/>
    <property type="project" value="InterPro"/>
</dbReference>
<keyword evidence="10 12" id="KW-0472">Membrane</keyword>
<dbReference type="InterPro" id="IPR019533">
    <property type="entry name" value="Peptidase_S26"/>
</dbReference>
<evidence type="ECO:0000256" key="11">
    <source>
        <dbReference type="PIRSR" id="PIRSR600223-1"/>
    </source>
</evidence>
<dbReference type="PRINTS" id="PR00727">
    <property type="entry name" value="LEADERPTASE"/>
</dbReference>
<feature type="transmembrane region" description="Helical" evidence="12">
    <location>
        <begin position="9"/>
        <end position="27"/>
    </location>
</feature>
<dbReference type="NCBIfam" id="TIGR02227">
    <property type="entry name" value="sigpep_I_bact"/>
    <property type="match status" value="1"/>
</dbReference>
<evidence type="ECO:0000313" key="14">
    <source>
        <dbReference type="EMBL" id="KXI29732.1"/>
    </source>
</evidence>
<dbReference type="GO" id="GO:0005886">
    <property type="term" value="C:plasma membrane"/>
    <property type="evidence" value="ECO:0007669"/>
    <property type="project" value="UniProtKB-SubCell"/>
</dbReference>
<dbReference type="EC" id="3.4.21.89" evidence="4 12"/>
<organism evidence="14 15">
    <name type="scientific">Paraglaciecola hydrolytica</name>
    <dbReference type="NCBI Taxonomy" id="1799789"/>
    <lineage>
        <taxon>Bacteria</taxon>
        <taxon>Pseudomonadati</taxon>
        <taxon>Pseudomonadota</taxon>
        <taxon>Gammaproteobacteria</taxon>
        <taxon>Alteromonadales</taxon>
        <taxon>Alteromonadaceae</taxon>
        <taxon>Paraglaciecola</taxon>
    </lineage>
</organism>
<keyword evidence="6" id="KW-1003">Cell membrane</keyword>
<evidence type="ECO:0000256" key="4">
    <source>
        <dbReference type="ARBA" id="ARBA00013208"/>
    </source>
</evidence>
<dbReference type="Proteomes" id="UP000070299">
    <property type="component" value="Unassembled WGS sequence"/>
</dbReference>
<dbReference type="RefSeq" id="WP_068372766.1">
    <property type="nucleotide sequence ID" value="NZ_LSNE01000003.1"/>
</dbReference>
<evidence type="ECO:0000256" key="9">
    <source>
        <dbReference type="ARBA" id="ARBA00022989"/>
    </source>
</evidence>
<dbReference type="PANTHER" id="PTHR43390">
    <property type="entry name" value="SIGNAL PEPTIDASE I"/>
    <property type="match status" value="1"/>
</dbReference>
<evidence type="ECO:0000256" key="10">
    <source>
        <dbReference type="ARBA" id="ARBA00023136"/>
    </source>
</evidence>
<comment type="caution">
    <text evidence="14">The sequence shown here is derived from an EMBL/GenBank/DDBJ whole genome shotgun (WGS) entry which is preliminary data.</text>
</comment>
<evidence type="ECO:0000256" key="8">
    <source>
        <dbReference type="ARBA" id="ARBA00022801"/>
    </source>
</evidence>
<dbReference type="STRING" id="1799789.AX660_06740"/>
<evidence type="ECO:0000256" key="1">
    <source>
        <dbReference type="ARBA" id="ARBA00000677"/>
    </source>
</evidence>
<evidence type="ECO:0000256" key="6">
    <source>
        <dbReference type="ARBA" id="ARBA00022475"/>
    </source>
</evidence>
<comment type="catalytic activity">
    <reaction evidence="1 12">
        <text>Cleavage of hydrophobic, N-terminal signal or leader sequences from secreted and periplasmic proteins.</text>
        <dbReference type="EC" id="3.4.21.89"/>
    </reaction>
</comment>
<dbReference type="Gene3D" id="2.10.109.10">
    <property type="entry name" value="Umud Fragment, subunit A"/>
    <property type="match status" value="1"/>
</dbReference>
<evidence type="ECO:0000259" key="13">
    <source>
        <dbReference type="Pfam" id="PF10502"/>
    </source>
</evidence>
<evidence type="ECO:0000256" key="5">
    <source>
        <dbReference type="ARBA" id="ARBA00019232"/>
    </source>
</evidence>
<dbReference type="Pfam" id="PF10502">
    <property type="entry name" value="Peptidase_S26"/>
    <property type="match status" value="1"/>
</dbReference>
<evidence type="ECO:0000313" key="15">
    <source>
        <dbReference type="Proteomes" id="UP000070299"/>
    </source>
</evidence>
<keyword evidence="15" id="KW-1185">Reference proteome</keyword>
<name>A0A136A3C4_9ALTE</name>
<keyword evidence="9 12" id="KW-1133">Transmembrane helix</keyword>
<dbReference type="PANTHER" id="PTHR43390:SF1">
    <property type="entry name" value="CHLOROPLAST PROCESSING PEPTIDASE"/>
    <property type="match status" value="1"/>
</dbReference>